<dbReference type="AlphaFoldDB" id="A0A842INW1"/>
<dbReference type="GO" id="GO:0043565">
    <property type="term" value="F:sequence-specific DNA binding"/>
    <property type="evidence" value="ECO:0007669"/>
    <property type="project" value="InterPro"/>
</dbReference>
<keyword evidence="4" id="KW-1133">Transmembrane helix</keyword>
<evidence type="ECO:0000256" key="4">
    <source>
        <dbReference type="SAM" id="Phobius"/>
    </source>
</evidence>
<dbReference type="PANTHER" id="PTHR43280:SF2">
    <property type="entry name" value="HTH-TYPE TRANSCRIPTIONAL REGULATOR EXSA"/>
    <property type="match status" value="1"/>
</dbReference>
<dbReference type="Gene3D" id="1.25.40.10">
    <property type="entry name" value="Tetratricopeptide repeat domain"/>
    <property type="match status" value="1"/>
</dbReference>
<keyword evidence="3" id="KW-0804">Transcription</keyword>
<evidence type="ECO:0000256" key="1">
    <source>
        <dbReference type="ARBA" id="ARBA00023015"/>
    </source>
</evidence>
<keyword evidence="4" id="KW-0812">Transmembrane</keyword>
<dbReference type="InterPro" id="IPR011990">
    <property type="entry name" value="TPR-like_helical_dom_sf"/>
</dbReference>
<dbReference type="Proteomes" id="UP000533900">
    <property type="component" value="Unassembled WGS sequence"/>
</dbReference>
<dbReference type="EMBL" id="JACLCP010000001">
    <property type="protein sequence ID" value="MBC2843503.1"/>
    <property type="molecule type" value="Genomic_DNA"/>
</dbReference>
<sequence>MLGKNIAIKVVHTVFFLLSFFSLAQNYEYPYIDEYNKLRLEDIDSAESFCNDLINKGTVQEKTFGLAGKAHVYAYKSDYGAADSLFRESKLKFKENNLNKHIELKANIHYLMALRYIETHEFEIAQNILNSALEFCFEKCSLVTNNKLRSNLGRIFAMSNNHKEALKLSYISLNEIKSVPNFLKDDVLKKEYLRELLNVANRHFIVFISDSVAQKTYLDSVKKYTTLSQKFSNKYNISDYDSYIHTYFGDIAFYKGNYKSAKEYYTRSLNIYREKKHKKKIEQVLFVIAECHYYLNEDKEATTIFLEQIESNVWAEYQLLSFEAQCYYYLFKIYEREGNLNTALAYSEKYSEKIEDFFNDKSASDLSVNDKMHMREREKESQNYIKNYSLQAKKKKAYQYLLLVLIISGFLFSIYFIRLKRAHKRNINNLNSRIEELQQGVLHKDRSVKTSSLTDTESLSLLKKIMDLEKEELYLKPNYTLNLLAKKLNTNSTYLSETVNKNLGMSFSTYTNKLRINNIVSKMQISKHLRNYTIEALAKEAGYKSVNSFNNNFKKLLKITPSQYLKEIRKKEN</sequence>
<dbReference type="PANTHER" id="PTHR43280">
    <property type="entry name" value="ARAC-FAMILY TRANSCRIPTIONAL REGULATOR"/>
    <property type="match status" value="1"/>
</dbReference>
<keyword evidence="1" id="KW-0805">Transcription regulation</keyword>
<keyword evidence="7" id="KW-1185">Reference proteome</keyword>
<keyword evidence="4" id="KW-0472">Membrane</keyword>
<dbReference type="Gene3D" id="1.10.10.60">
    <property type="entry name" value="Homeodomain-like"/>
    <property type="match status" value="2"/>
</dbReference>
<proteinExistence type="predicted"/>
<dbReference type="InterPro" id="IPR009057">
    <property type="entry name" value="Homeodomain-like_sf"/>
</dbReference>
<dbReference type="RefSeq" id="WP_185787234.1">
    <property type="nucleotide sequence ID" value="NZ_CANMIT010000005.1"/>
</dbReference>
<name>A0A842INW1_9FLAO</name>
<dbReference type="SMART" id="SM00342">
    <property type="entry name" value="HTH_ARAC"/>
    <property type="match status" value="1"/>
</dbReference>
<dbReference type="Pfam" id="PF12833">
    <property type="entry name" value="HTH_18"/>
    <property type="match status" value="1"/>
</dbReference>
<keyword evidence="2" id="KW-0238">DNA-binding</keyword>
<feature type="transmembrane region" description="Helical" evidence="4">
    <location>
        <begin position="397"/>
        <end position="417"/>
    </location>
</feature>
<dbReference type="GO" id="GO:0003700">
    <property type="term" value="F:DNA-binding transcription factor activity"/>
    <property type="evidence" value="ECO:0007669"/>
    <property type="project" value="InterPro"/>
</dbReference>
<accession>A0A842INW1</accession>
<evidence type="ECO:0000259" key="5">
    <source>
        <dbReference type="PROSITE" id="PS01124"/>
    </source>
</evidence>
<feature type="domain" description="HTH araC/xylS-type" evidence="5">
    <location>
        <begin position="463"/>
        <end position="567"/>
    </location>
</feature>
<evidence type="ECO:0000256" key="2">
    <source>
        <dbReference type="ARBA" id="ARBA00023125"/>
    </source>
</evidence>
<evidence type="ECO:0000313" key="7">
    <source>
        <dbReference type="Proteomes" id="UP000533900"/>
    </source>
</evidence>
<comment type="caution">
    <text evidence="6">The sequence shown here is derived from an EMBL/GenBank/DDBJ whole genome shotgun (WGS) entry which is preliminary data.</text>
</comment>
<dbReference type="SUPFAM" id="SSF46689">
    <property type="entry name" value="Homeodomain-like"/>
    <property type="match status" value="1"/>
</dbReference>
<reference evidence="6" key="1">
    <citation type="submission" date="2020-08" db="EMBL/GenBank/DDBJ databases">
        <title>Winogradskyella ouciana sp. nov., isolated from the hadal seawater of the Mariana Trench.</title>
        <authorList>
            <person name="He X."/>
        </authorList>
    </citation>
    <scope>NUCLEOTIDE SEQUENCE [LARGE SCALE GENOMIC DNA]</scope>
    <source>
        <strain evidence="6">KCTC 52348</strain>
    </source>
</reference>
<organism evidence="6 7">
    <name type="scientific">Winogradskyella flava</name>
    <dbReference type="NCBI Taxonomy" id="1884876"/>
    <lineage>
        <taxon>Bacteria</taxon>
        <taxon>Pseudomonadati</taxon>
        <taxon>Bacteroidota</taxon>
        <taxon>Flavobacteriia</taxon>
        <taxon>Flavobacteriales</taxon>
        <taxon>Flavobacteriaceae</taxon>
        <taxon>Winogradskyella</taxon>
    </lineage>
</organism>
<dbReference type="SUPFAM" id="SSF48452">
    <property type="entry name" value="TPR-like"/>
    <property type="match status" value="2"/>
</dbReference>
<protein>
    <submittedName>
        <fullName evidence="6">Helix-turn-helix domain-containing protein</fullName>
    </submittedName>
</protein>
<evidence type="ECO:0000313" key="6">
    <source>
        <dbReference type="EMBL" id="MBC2843503.1"/>
    </source>
</evidence>
<dbReference type="InterPro" id="IPR018060">
    <property type="entry name" value="HTH_AraC"/>
</dbReference>
<evidence type="ECO:0000256" key="3">
    <source>
        <dbReference type="ARBA" id="ARBA00023163"/>
    </source>
</evidence>
<dbReference type="PROSITE" id="PS01124">
    <property type="entry name" value="HTH_ARAC_FAMILY_2"/>
    <property type="match status" value="1"/>
</dbReference>
<gene>
    <name evidence="6" type="ORF">H7F21_00225</name>
</gene>